<dbReference type="InterPro" id="IPR036236">
    <property type="entry name" value="Znf_C2H2_sf"/>
</dbReference>
<feature type="domain" description="C2H2-type" evidence="7">
    <location>
        <begin position="186"/>
        <end position="213"/>
    </location>
</feature>
<feature type="domain" description="C2H2-type" evidence="7">
    <location>
        <begin position="214"/>
        <end position="243"/>
    </location>
</feature>
<keyword evidence="1" id="KW-0479">Metal-binding</keyword>
<evidence type="ECO:0000256" key="5">
    <source>
        <dbReference type="PROSITE-ProRule" id="PRU00042"/>
    </source>
</evidence>
<reference evidence="8" key="2">
    <citation type="submission" date="2025-08" db="UniProtKB">
        <authorList>
            <consortium name="Ensembl"/>
        </authorList>
    </citation>
    <scope>IDENTIFICATION</scope>
    <source>
        <strain evidence="8">Hd-rR</strain>
    </source>
</reference>
<organism evidence="8 9">
    <name type="scientific">Oryzias latipes</name>
    <name type="common">Japanese rice fish</name>
    <name type="synonym">Japanese killifish</name>
    <dbReference type="NCBI Taxonomy" id="8090"/>
    <lineage>
        <taxon>Eukaryota</taxon>
        <taxon>Metazoa</taxon>
        <taxon>Chordata</taxon>
        <taxon>Craniata</taxon>
        <taxon>Vertebrata</taxon>
        <taxon>Euteleostomi</taxon>
        <taxon>Actinopterygii</taxon>
        <taxon>Neopterygii</taxon>
        <taxon>Teleostei</taxon>
        <taxon>Neoteleostei</taxon>
        <taxon>Acanthomorphata</taxon>
        <taxon>Ovalentaria</taxon>
        <taxon>Atherinomorphae</taxon>
        <taxon>Beloniformes</taxon>
        <taxon>Adrianichthyidae</taxon>
        <taxon>Oryziinae</taxon>
        <taxon>Oryzias</taxon>
    </lineage>
</organism>
<gene>
    <name evidence="8" type="primary">LOC105355363</name>
</gene>
<keyword evidence="3 5" id="KW-0863">Zinc-finger</keyword>
<name>A0A3B3H9A3_ORYLA</name>
<dbReference type="GeneTree" id="ENSGT01150000286977"/>
<dbReference type="FunFam" id="3.30.160.60:FF:002343">
    <property type="entry name" value="Zinc finger protein 33A"/>
    <property type="match status" value="1"/>
</dbReference>
<feature type="compositionally biased region" description="Polar residues" evidence="6">
    <location>
        <begin position="14"/>
        <end position="26"/>
    </location>
</feature>
<evidence type="ECO:0000313" key="8">
    <source>
        <dbReference type="Ensembl" id="ENSORLP00000027813.1"/>
    </source>
</evidence>
<evidence type="ECO:0000256" key="6">
    <source>
        <dbReference type="SAM" id="MobiDB-lite"/>
    </source>
</evidence>
<dbReference type="FunFam" id="3.30.160.60:FF:002324">
    <property type="entry name" value="Uncharacterized protein"/>
    <property type="match status" value="2"/>
</dbReference>
<dbReference type="PANTHER" id="PTHR23235:SF178">
    <property type="entry name" value="C2H2-TYPE DOMAIN-CONTAINING PROTEIN-RELATED"/>
    <property type="match status" value="1"/>
</dbReference>
<feature type="region of interest" description="Disordered" evidence="6">
    <location>
        <begin position="252"/>
        <end position="272"/>
    </location>
</feature>
<dbReference type="Ensembl" id="ENSORLT00000032418.1">
    <property type="protein sequence ID" value="ENSORLP00000027813.1"/>
    <property type="gene ID" value="ENSORLG00000023744.1"/>
</dbReference>
<feature type="compositionally biased region" description="Basic residues" evidence="6">
    <location>
        <begin position="253"/>
        <end position="262"/>
    </location>
</feature>
<keyword evidence="4" id="KW-0862">Zinc</keyword>
<evidence type="ECO:0000256" key="1">
    <source>
        <dbReference type="ARBA" id="ARBA00022723"/>
    </source>
</evidence>
<dbReference type="SUPFAM" id="SSF57667">
    <property type="entry name" value="beta-beta-alpha zinc fingers"/>
    <property type="match status" value="2"/>
</dbReference>
<feature type="compositionally biased region" description="Low complexity" evidence="6">
    <location>
        <begin position="58"/>
        <end position="70"/>
    </location>
</feature>
<feature type="compositionally biased region" description="Acidic residues" evidence="6">
    <location>
        <begin position="1"/>
        <end position="13"/>
    </location>
</feature>
<feature type="compositionally biased region" description="Basic and acidic residues" evidence="6">
    <location>
        <begin position="47"/>
        <end position="57"/>
    </location>
</feature>
<evidence type="ECO:0000256" key="4">
    <source>
        <dbReference type="ARBA" id="ARBA00022833"/>
    </source>
</evidence>
<reference evidence="8 9" key="1">
    <citation type="journal article" date="2007" name="Nature">
        <title>The medaka draft genome and insights into vertebrate genome evolution.</title>
        <authorList>
            <person name="Kasahara M."/>
            <person name="Naruse K."/>
            <person name="Sasaki S."/>
            <person name="Nakatani Y."/>
            <person name="Qu W."/>
            <person name="Ahsan B."/>
            <person name="Yamada T."/>
            <person name="Nagayasu Y."/>
            <person name="Doi K."/>
            <person name="Kasai Y."/>
            <person name="Jindo T."/>
            <person name="Kobayashi D."/>
            <person name="Shimada A."/>
            <person name="Toyoda A."/>
            <person name="Kuroki Y."/>
            <person name="Fujiyama A."/>
            <person name="Sasaki T."/>
            <person name="Shimizu A."/>
            <person name="Asakawa S."/>
            <person name="Shimizu N."/>
            <person name="Hashimoto S."/>
            <person name="Yang J."/>
            <person name="Lee Y."/>
            <person name="Matsushima K."/>
            <person name="Sugano S."/>
            <person name="Sakaizumi M."/>
            <person name="Narita T."/>
            <person name="Ohishi K."/>
            <person name="Haga S."/>
            <person name="Ohta F."/>
            <person name="Nomoto H."/>
            <person name="Nogata K."/>
            <person name="Morishita T."/>
            <person name="Endo T."/>
            <person name="Shin-I T."/>
            <person name="Takeda H."/>
            <person name="Morishita S."/>
            <person name="Kohara Y."/>
        </authorList>
    </citation>
    <scope>NUCLEOTIDE SEQUENCE [LARGE SCALE GENOMIC DNA]</scope>
    <source>
        <strain evidence="8 9">Hd-rR</strain>
    </source>
</reference>
<evidence type="ECO:0000256" key="3">
    <source>
        <dbReference type="ARBA" id="ARBA00022771"/>
    </source>
</evidence>
<dbReference type="InterPro" id="IPR013087">
    <property type="entry name" value="Znf_C2H2_type"/>
</dbReference>
<evidence type="ECO:0000259" key="7">
    <source>
        <dbReference type="PROSITE" id="PS50157"/>
    </source>
</evidence>
<dbReference type="GO" id="GO:0008270">
    <property type="term" value="F:zinc ion binding"/>
    <property type="evidence" value="ECO:0007669"/>
    <property type="project" value="UniProtKB-KW"/>
</dbReference>
<keyword evidence="2" id="KW-0677">Repeat</keyword>
<dbReference type="Bgee" id="ENSORLG00000023744">
    <property type="expression patterns" value="Expressed in blastula and 14 other cell types or tissues"/>
</dbReference>
<dbReference type="Gene3D" id="3.30.160.60">
    <property type="entry name" value="Classic Zinc Finger"/>
    <property type="match status" value="4"/>
</dbReference>
<evidence type="ECO:0000256" key="2">
    <source>
        <dbReference type="ARBA" id="ARBA00022737"/>
    </source>
</evidence>
<dbReference type="PANTHER" id="PTHR23235">
    <property type="entry name" value="KRUEPPEL-LIKE TRANSCRIPTION FACTOR"/>
    <property type="match status" value="1"/>
</dbReference>
<dbReference type="SMART" id="SM00355">
    <property type="entry name" value="ZnF_C2H2"/>
    <property type="match status" value="4"/>
</dbReference>
<dbReference type="PROSITE" id="PS50157">
    <property type="entry name" value="ZINC_FINGER_C2H2_2"/>
    <property type="match status" value="4"/>
</dbReference>
<keyword evidence="9" id="KW-1185">Reference proteome</keyword>
<feature type="region of interest" description="Disordered" evidence="6">
    <location>
        <begin position="1"/>
        <end position="102"/>
    </location>
</feature>
<dbReference type="Proteomes" id="UP000001038">
    <property type="component" value="Chromosome 2"/>
</dbReference>
<feature type="domain" description="C2H2-type" evidence="7">
    <location>
        <begin position="130"/>
        <end position="157"/>
    </location>
</feature>
<sequence>MEIPTCEENENSEADLNNQQSFNVTDSQDEEGNQHEESTSTTDEENGDQRKIRDRSHVQSVDSSHVSESQWNSDARKISKTASLGKKDKRSPRGNGLSFIKSVKRTGNAPSVLVHMGTEHMTTHTGEKPFPCDVCGIGFSQISSLNAHKRTHTGERPFSCKICDTSFSIKSSLKRHIRTHTGEKPFSCKVCDTSFSCVSNLKTHMRTHTGDKPFSCKVLCKKSFSQNQKSNLNKNKNHTSQKPFYCQKCNKGPSRKCAHKTTHNNPKDKGLH</sequence>
<accession>A0A3B3H9A3</accession>
<dbReference type="Pfam" id="PF00096">
    <property type="entry name" value="zf-C2H2"/>
    <property type="match status" value="2"/>
</dbReference>
<dbReference type="AlphaFoldDB" id="A0A3B3H9A3"/>
<feature type="domain" description="C2H2-type" evidence="7">
    <location>
        <begin position="158"/>
        <end position="185"/>
    </location>
</feature>
<evidence type="ECO:0000313" key="9">
    <source>
        <dbReference type="Proteomes" id="UP000001038"/>
    </source>
</evidence>
<protein>
    <recommendedName>
        <fullName evidence="7">C2H2-type domain-containing protein</fullName>
    </recommendedName>
</protein>
<dbReference type="Pfam" id="PF13894">
    <property type="entry name" value="zf-C2H2_4"/>
    <property type="match status" value="1"/>
</dbReference>
<reference evidence="8" key="3">
    <citation type="submission" date="2025-09" db="UniProtKB">
        <authorList>
            <consortium name="Ensembl"/>
        </authorList>
    </citation>
    <scope>IDENTIFICATION</scope>
    <source>
        <strain evidence="8">Hd-rR</strain>
    </source>
</reference>
<dbReference type="PROSITE" id="PS00028">
    <property type="entry name" value="ZINC_FINGER_C2H2_1"/>
    <property type="match status" value="3"/>
</dbReference>
<proteinExistence type="predicted"/>